<reference evidence="2" key="1">
    <citation type="journal article" date="2015" name="Nature">
        <title>Complex archaea that bridge the gap between prokaryotes and eukaryotes.</title>
        <authorList>
            <person name="Spang A."/>
            <person name="Saw J.H."/>
            <person name="Jorgensen S.L."/>
            <person name="Zaremba-Niedzwiedzka K."/>
            <person name="Martijn J."/>
            <person name="Lind A.E."/>
            <person name="van Eijk R."/>
            <person name="Schleper C."/>
            <person name="Guy L."/>
            <person name="Ettema T.J."/>
        </authorList>
    </citation>
    <scope>NUCLEOTIDE SEQUENCE</scope>
</reference>
<dbReference type="EMBL" id="LAZR01066358">
    <property type="protein sequence ID" value="KKK53723.1"/>
    <property type="molecule type" value="Genomic_DNA"/>
</dbReference>
<proteinExistence type="predicted"/>
<feature type="region of interest" description="Disordered" evidence="1">
    <location>
        <begin position="1"/>
        <end position="34"/>
    </location>
</feature>
<feature type="non-terminal residue" evidence="2">
    <location>
        <position position="1"/>
    </location>
</feature>
<dbReference type="AlphaFoldDB" id="A0A0F8WAQ2"/>
<organism evidence="2">
    <name type="scientific">marine sediment metagenome</name>
    <dbReference type="NCBI Taxonomy" id="412755"/>
    <lineage>
        <taxon>unclassified sequences</taxon>
        <taxon>metagenomes</taxon>
        <taxon>ecological metagenomes</taxon>
    </lineage>
</organism>
<gene>
    <name evidence="2" type="ORF">LCGC14_3091890</name>
</gene>
<comment type="caution">
    <text evidence="2">The sequence shown here is derived from an EMBL/GenBank/DDBJ whole genome shotgun (WGS) entry which is preliminary data.</text>
</comment>
<accession>A0A0F8WAQ2</accession>
<evidence type="ECO:0000313" key="2">
    <source>
        <dbReference type="EMBL" id="KKK53723.1"/>
    </source>
</evidence>
<evidence type="ECO:0000256" key="1">
    <source>
        <dbReference type="SAM" id="MobiDB-lite"/>
    </source>
</evidence>
<name>A0A0F8WAQ2_9ZZZZ</name>
<protein>
    <submittedName>
        <fullName evidence="2">Uncharacterized protein</fullName>
    </submittedName>
</protein>
<sequence length="34" mass="3741">VQVQVQAVLPEQITENEDDVGTEDKTDDPAEAEQ</sequence>